<accession>A0A2V3PL20</accession>
<comment type="caution">
    <text evidence="2">The sequence shown here is derived from an EMBL/GenBank/DDBJ whole genome shotgun (WGS) entry which is preliminary data.</text>
</comment>
<keyword evidence="2" id="KW-0808">Transferase</keyword>
<reference evidence="2 3" key="1">
    <citation type="submission" date="2018-03" db="EMBL/GenBank/DDBJ databases">
        <title>Genomic Encyclopedia of Archaeal and Bacterial Type Strains, Phase II (KMG-II): from individual species to whole genera.</title>
        <authorList>
            <person name="Goeker M."/>
        </authorList>
    </citation>
    <scope>NUCLEOTIDE SEQUENCE [LARGE SCALE GENOMIC DNA]</scope>
    <source>
        <strain evidence="2 3">DSM 100214</strain>
    </source>
</reference>
<dbReference type="EMBL" id="QICL01000019">
    <property type="protein sequence ID" value="PXV62473.1"/>
    <property type="molecule type" value="Genomic_DNA"/>
</dbReference>
<protein>
    <submittedName>
        <fullName evidence="2">Nucleotidyltransferase-like protein</fullName>
    </submittedName>
</protein>
<gene>
    <name evidence="2" type="ORF">CLV62_11913</name>
</gene>
<dbReference type="RefSeq" id="WP_110311388.1">
    <property type="nucleotide sequence ID" value="NZ_QICL01000019.1"/>
</dbReference>
<organism evidence="2 3">
    <name type="scientific">Dysgonomonas alginatilytica</name>
    <dbReference type="NCBI Taxonomy" id="1605892"/>
    <lineage>
        <taxon>Bacteria</taxon>
        <taxon>Pseudomonadati</taxon>
        <taxon>Bacteroidota</taxon>
        <taxon>Bacteroidia</taxon>
        <taxon>Bacteroidales</taxon>
        <taxon>Dysgonomonadaceae</taxon>
        <taxon>Dysgonomonas</taxon>
    </lineage>
</organism>
<dbReference type="Gene3D" id="3.30.460.10">
    <property type="entry name" value="Beta Polymerase, domain 2"/>
    <property type="match status" value="1"/>
</dbReference>
<proteinExistence type="predicted"/>
<keyword evidence="3" id="KW-1185">Reference proteome</keyword>
<dbReference type="AlphaFoldDB" id="A0A2V3PL20"/>
<dbReference type="SUPFAM" id="SSF81301">
    <property type="entry name" value="Nucleotidyltransferase"/>
    <property type="match status" value="1"/>
</dbReference>
<dbReference type="OrthoDB" id="1050580at2"/>
<evidence type="ECO:0000313" key="2">
    <source>
        <dbReference type="EMBL" id="PXV62473.1"/>
    </source>
</evidence>
<dbReference type="Proteomes" id="UP000247973">
    <property type="component" value="Unassembled WGS sequence"/>
</dbReference>
<dbReference type="GO" id="GO:0016779">
    <property type="term" value="F:nucleotidyltransferase activity"/>
    <property type="evidence" value="ECO:0007669"/>
    <property type="project" value="InterPro"/>
</dbReference>
<dbReference type="InterPro" id="IPR002934">
    <property type="entry name" value="Polymerase_NTP_transf_dom"/>
</dbReference>
<dbReference type="Pfam" id="PF01909">
    <property type="entry name" value="NTP_transf_2"/>
    <property type="match status" value="1"/>
</dbReference>
<sequence>MHLKIATELMECLHNSFPDASIALSGSVAHGTFKKESDIDILFSSKTIHNSYNIGYIYKGIRISIFIFQRQFLQQNDSVFLHNYDVVPISIIYRSEIIYDPSNLILDLKERIINLLMRRGISRKSLIRDLKGEIYRLLEVNASDTIERKEILYRTIKLITTMFFLKECADKINTKEIDSNPFPFIRSKDPKLCDILESCVPFHDEANDVIKDAFYSYISFKY</sequence>
<evidence type="ECO:0000259" key="1">
    <source>
        <dbReference type="Pfam" id="PF01909"/>
    </source>
</evidence>
<feature type="domain" description="Polymerase nucleotidyl transferase" evidence="1">
    <location>
        <begin position="10"/>
        <end position="101"/>
    </location>
</feature>
<evidence type="ECO:0000313" key="3">
    <source>
        <dbReference type="Proteomes" id="UP000247973"/>
    </source>
</evidence>
<dbReference type="InterPro" id="IPR043519">
    <property type="entry name" value="NT_sf"/>
</dbReference>
<name>A0A2V3PL20_9BACT</name>